<organism evidence="1 2">
    <name type="scientific">Beta vulgaris subsp. vulgaris</name>
    <name type="common">Beet</name>
    <dbReference type="NCBI Taxonomy" id="3555"/>
    <lineage>
        <taxon>Eukaryota</taxon>
        <taxon>Viridiplantae</taxon>
        <taxon>Streptophyta</taxon>
        <taxon>Embryophyta</taxon>
        <taxon>Tracheophyta</taxon>
        <taxon>Spermatophyta</taxon>
        <taxon>Magnoliopsida</taxon>
        <taxon>eudicotyledons</taxon>
        <taxon>Gunneridae</taxon>
        <taxon>Pentapetalae</taxon>
        <taxon>Caryophyllales</taxon>
        <taxon>Chenopodiaceae</taxon>
        <taxon>Betoideae</taxon>
        <taxon>Beta</taxon>
    </lineage>
</organism>
<gene>
    <name evidence="1" type="ORF">BVRB_030900</name>
</gene>
<dbReference type="EMBL" id="KQ102126">
    <property type="protein sequence ID" value="KMS93495.1"/>
    <property type="molecule type" value="Genomic_DNA"/>
</dbReference>
<dbReference type="AlphaFoldDB" id="A0A0J8DRW8"/>
<name>A0A0J8DRW8_BETVV</name>
<sequence length="186" mass="20678">LDQDDQKFGTLRESLPSGDAWLFNTIKDRHDVEDNGLDDVKDEEVKAPDFCRLFNVQLSSQIHHEDDHESNPFGDGSSTIRVRRTADSFGPSESSGTMITRSGIDLSKSGTIRVRPGISTDASEFESYDDNADPFGTVRRVKSTTDNINHFDADDAFIYSAEDSFEYGTVRGLTMSSATDTIRVRP</sequence>
<proteinExistence type="predicted"/>
<dbReference type="Gramene" id="KMS93495">
    <property type="protein sequence ID" value="KMS93495"/>
    <property type="gene ID" value="BVRB_030900"/>
</dbReference>
<protein>
    <submittedName>
        <fullName evidence="1">Uncharacterized protein</fullName>
    </submittedName>
</protein>
<feature type="non-terminal residue" evidence="1">
    <location>
        <position position="186"/>
    </location>
</feature>
<accession>A0A0J8DRW8</accession>
<dbReference type="Proteomes" id="UP000035740">
    <property type="component" value="Unassembled WGS sequence"/>
</dbReference>
<reference evidence="1 2" key="1">
    <citation type="journal article" date="2014" name="Nature">
        <title>The genome of the recently domesticated crop plant sugar beet (Beta vulgaris).</title>
        <authorList>
            <person name="Dohm J.C."/>
            <person name="Minoche A.E."/>
            <person name="Holtgrawe D."/>
            <person name="Capella-Gutierrez S."/>
            <person name="Zakrzewski F."/>
            <person name="Tafer H."/>
            <person name="Rupp O."/>
            <person name="Sorensen T.R."/>
            <person name="Stracke R."/>
            <person name="Reinhardt R."/>
            <person name="Goesmann A."/>
            <person name="Kraft T."/>
            <person name="Schulz B."/>
            <person name="Stadler P.F."/>
            <person name="Schmidt T."/>
            <person name="Gabaldon T."/>
            <person name="Lehrach H."/>
            <person name="Weisshaar B."/>
            <person name="Himmelbauer H."/>
        </authorList>
    </citation>
    <scope>NUCLEOTIDE SEQUENCE [LARGE SCALE GENOMIC DNA]</scope>
    <source>
        <tissue evidence="1">Taproot</tissue>
    </source>
</reference>
<evidence type="ECO:0000313" key="2">
    <source>
        <dbReference type="Proteomes" id="UP000035740"/>
    </source>
</evidence>
<evidence type="ECO:0000313" key="1">
    <source>
        <dbReference type="EMBL" id="KMS93495.1"/>
    </source>
</evidence>
<keyword evidence="2" id="KW-1185">Reference proteome</keyword>
<feature type="non-terminal residue" evidence="1">
    <location>
        <position position="1"/>
    </location>
</feature>